<reference evidence="2 3" key="1">
    <citation type="submission" date="2018-07" db="EMBL/GenBank/DDBJ databases">
        <title>Section-level genome sequencing of Aspergillus section Nigri to investigate inter- and intra-species variation.</title>
        <authorList>
            <consortium name="DOE Joint Genome Institute"/>
            <person name="Vesth T.C."/>
            <person name="Nybo J.L."/>
            <person name="Theobald S."/>
            <person name="Frisvad J.C."/>
            <person name="Larsen T.O."/>
            <person name="Nielsen K.F."/>
            <person name="Hoof J.B."/>
            <person name="Brandl J."/>
            <person name="Salamov A."/>
            <person name="Riley R."/>
            <person name="Gladden J.M."/>
            <person name="Phatale P."/>
            <person name="Nielsen M.T."/>
            <person name="Lyhne E.K."/>
            <person name="Kogle M.E."/>
            <person name="Strasser K."/>
            <person name="McDonnell E."/>
            <person name="Barry K."/>
            <person name="Clum A."/>
            <person name="Chen C."/>
            <person name="Nolan M."/>
            <person name="Sandor L."/>
            <person name="Kuo A."/>
            <person name="Lipzen A."/>
            <person name="Hainaut M."/>
            <person name="Drula E."/>
            <person name="Tsang A."/>
            <person name="Magnuson J.K."/>
            <person name="Henrissat B."/>
            <person name="Wiebenga A."/>
            <person name="Simmons B.A."/>
            <person name="Makela M.R."/>
            <person name="De vries R.P."/>
            <person name="Grigoriev I.V."/>
            <person name="Mortensen U.H."/>
            <person name="Baker S.E."/>
            <person name="Andersen M.R."/>
        </authorList>
    </citation>
    <scope>NUCLEOTIDE SEQUENCE [LARGE SCALE GENOMIC DNA]</scope>
    <source>
        <strain evidence="2 3">ATCC 13157</strain>
    </source>
</reference>
<dbReference type="Gene3D" id="3.40.1210.10">
    <property type="entry name" value="Survival protein SurE-like phosphatase/nucleotidase"/>
    <property type="match status" value="1"/>
</dbReference>
<dbReference type="PANTHER" id="PTHR47551:SF1">
    <property type="entry name" value="TUBULIN--TYROSINE LIGASE PBY1-RELATED"/>
    <property type="match status" value="1"/>
</dbReference>
<dbReference type="Proteomes" id="UP000254937">
    <property type="component" value="Unassembled WGS sequence"/>
</dbReference>
<gene>
    <name evidence="2" type="ORF">M752DRAFT_304412</name>
</gene>
<dbReference type="GO" id="GO:0016787">
    <property type="term" value="F:hydrolase activity"/>
    <property type="evidence" value="ECO:0007669"/>
    <property type="project" value="InterPro"/>
</dbReference>
<dbReference type="Pfam" id="PF01975">
    <property type="entry name" value="SurE"/>
    <property type="match status" value="1"/>
</dbReference>
<dbReference type="InterPro" id="IPR002828">
    <property type="entry name" value="SurE-like_Pase/nucleotidase"/>
</dbReference>
<dbReference type="InterPro" id="IPR036523">
    <property type="entry name" value="SurE-like_sf"/>
</dbReference>
<dbReference type="PANTHER" id="PTHR47551">
    <property type="entry name" value="TUBULIN--TYROSINE LIGASE PBY1-RELATED"/>
    <property type="match status" value="1"/>
</dbReference>
<evidence type="ECO:0000313" key="2">
    <source>
        <dbReference type="EMBL" id="RDK39972.1"/>
    </source>
</evidence>
<keyword evidence="3" id="KW-1185">Reference proteome</keyword>
<dbReference type="GO" id="GO:0000932">
    <property type="term" value="C:P-body"/>
    <property type="evidence" value="ECO:0007669"/>
    <property type="project" value="TreeGrafter"/>
</dbReference>
<evidence type="ECO:0000313" key="3">
    <source>
        <dbReference type="Proteomes" id="UP000254937"/>
    </source>
</evidence>
<accession>A0A370PCR2</accession>
<dbReference type="AlphaFoldDB" id="A0A370PCR2"/>
<name>A0A370PCR2_ASPPH</name>
<evidence type="ECO:0000259" key="1">
    <source>
        <dbReference type="Pfam" id="PF01975"/>
    </source>
</evidence>
<dbReference type="InterPro" id="IPR027746">
    <property type="entry name" value="TTL"/>
</dbReference>
<dbReference type="EMBL" id="KZ851859">
    <property type="protein sequence ID" value="RDK39972.1"/>
    <property type="molecule type" value="Genomic_DNA"/>
</dbReference>
<proteinExistence type="predicted"/>
<protein>
    <submittedName>
        <fullName evidence="2">Sure-like protein</fullName>
    </submittedName>
</protein>
<organism evidence="2 3">
    <name type="scientific">Aspergillus phoenicis ATCC 13157</name>
    <dbReference type="NCBI Taxonomy" id="1353007"/>
    <lineage>
        <taxon>Eukaryota</taxon>
        <taxon>Fungi</taxon>
        <taxon>Dikarya</taxon>
        <taxon>Ascomycota</taxon>
        <taxon>Pezizomycotina</taxon>
        <taxon>Eurotiomycetes</taxon>
        <taxon>Eurotiomycetidae</taxon>
        <taxon>Eurotiales</taxon>
        <taxon>Aspergillaceae</taxon>
        <taxon>Aspergillus</taxon>
    </lineage>
</organism>
<feature type="domain" description="Survival protein SurE-like phosphatase/nucleotidase" evidence="1">
    <location>
        <begin position="3"/>
        <end position="218"/>
    </location>
</feature>
<dbReference type="SUPFAM" id="SSF64167">
    <property type="entry name" value="SurE-like"/>
    <property type="match status" value="1"/>
</dbReference>
<sequence>MHILVVNDDGPPSRDGSPFVHSLVNELKAQGHFVTVVLPNRQRSWIGKAHFVGEIVRPTYYYPDRLFQSNDPPPLDHSSNEGNHHEHPWVLVNSTPAGCVQIGLHHSHALHKHDQGEERPNPVDLVISGPNLGANTTTLFSLSSGTIGGALEAALCGKRSIALSFEPPSKLPSYDSDMITEASRHSVRLINYLYHNWDEGVELYSINVPLQPATTAAGERKVMYSRIRPNRWLSESPFREVSSGDATTALDDNDKIQSPPLLRWEPDLADIHGSTDRTSDMDDDWMVRGGKTRYVASGTLQRRPRSADGLIMAVASVTPLKANFMHAVQAEGEIELDA</sequence>